<feature type="domain" description="Isochorismatase-like" evidence="2">
    <location>
        <begin position="10"/>
        <end position="189"/>
    </location>
</feature>
<dbReference type="RefSeq" id="WP_201376325.1">
    <property type="nucleotide sequence ID" value="NZ_BNJG01000004.1"/>
</dbReference>
<evidence type="ECO:0000313" key="3">
    <source>
        <dbReference type="EMBL" id="GHO60158.1"/>
    </source>
</evidence>
<dbReference type="CDD" id="cd00431">
    <property type="entry name" value="cysteine_hydrolases"/>
    <property type="match status" value="1"/>
</dbReference>
<dbReference type="PANTHER" id="PTHR43540:SF7">
    <property type="entry name" value="ISOCHORISMATASE FAMILY PROTEIN YECD"/>
    <property type="match status" value="1"/>
</dbReference>
<dbReference type="InterPro" id="IPR000868">
    <property type="entry name" value="Isochorismatase-like_dom"/>
</dbReference>
<proteinExistence type="predicted"/>
<keyword evidence="4" id="KW-1185">Reference proteome</keyword>
<dbReference type="Pfam" id="PF00857">
    <property type="entry name" value="Isochorismatase"/>
    <property type="match status" value="1"/>
</dbReference>
<dbReference type="SUPFAM" id="SSF52499">
    <property type="entry name" value="Isochorismatase-like hydrolases"/>
    <property type="match status" value="1"/>
</dbReference>
<dbReference type="Proteomes" id="UP000654345">
    <property type="component" value="Unassembled WGS sequence"/>
</dbReference>
<comment type="caution">
    <text evidence="3">The sequence shown here is derived from an EMBL/GenBank/DDBJ whole genome shotgun (WGS) entry which is preliminary data.</text>
</comment>
<dbReference type="Gene3D" id="3.40.50.850">
    <property type="entry name" value="Isochorismatase-like"/>
    <property type="match status" value="1"/>
</dbReference>
<dbReference type="EMBL" id="BNJG01000004">
    <property type="protein sequence ID" value="GHO60158.1"/>
    <property type="molecule type" value="Genomic_DNA"/>
</dbReference>
<organism evidence="3 4">
    <name type="scientific">Ktedonobacter robiniae</name>
    <dbReference type="NCBI Taxonomy" id="2778365"/>
    <lineage>
        <taxon>Bacteria</taxon>
        <taxon>Bacillati</taxon>
        <taxon>Chloroflexota</taxon>
        <taxon>Ktedonobacteria</taxon>
        <taxon>Ktedonobacterales</taxon>
        <taxon>Ktedonobacteraceae</taxon>
        <taxon>Ktedonobacter</taxon>
    </lineage>
</organism>
<dbReference type="PANTHER" id="PTHR43540">
    <property type="entry name" value="PEROXYUREIDOACRYLATE/UREIDOACRYLATE AMIDOHYDROLASE-RELATED"/>
    <property type="match status" value="1"/>
</dbReference>
<name>A0ABQ3V569_9CHLR</name>
<accession>A0ABQ3V569</accession>
<dbReference type="InterPro" id="IPR050272">
    <property type="entry name" value="Isochorismatase-like_hydrls"/>
</dbReference>
<evidence type="ECO:0000313" key="4">
    <source>
        <dbReference type="Proteomes" id="UP000654345"/>
    </source>
</evidence>
<keyword evidence="1" id="KW-0378">Hydrolase</keyword>
<gene>
    <name evidence="3" type="ORF">KSB_86330</name>
</gene>
<reference evidence="3 4" key="1">
    <citation type="journal article" date="2021" name="Int. J. Syst. Evol. Microbiol.">
        <title>Reticulibacter mediterranei gen. nov., sp. nov., within the new family Reticulibacteraceae fam. nov., and Ktedonospora formicarum gen. nov., sp. nov., Ktedonobacter robiniae sp. nov., Dictyobacter formicarum sp. nov. and Dictyobacter arantiisoli sp. nov., belonging to the class Ktedonobacteria.</title>
        <authorList>
            <person name="Yabe S."/>
            <person name="Zheng Y."/>
            <person name="Wang C.M."/>
            <person name="Sakai Y."/>
            <person name="Abe K."/>
            <person name="Yokota A."/>
            <person name="Donadio S."/>
            <person name="Cavaletti L."/>
            <person name="Monciardini P."/>
        </authorList>
    </citation>
    <scope>NUCLEOTIDE SEQUENCE [LARGE SCALE GENOMIC DNA]</scope>
    <source>
        <strain evidence="3 4">SOSP1-30</strain>
    </source>
</reference>
<evidence type="ECO:0000256" key="1">
    <source>
        <dbReference type="ARBA" id="ARBA00022801"/>
    </source>
</evidence>
<dbReference type="NCBIfam" id="NF008517">
    <property type="entry name" value="PRK11440.1"/>
    <property type="match status" value="1"/>
</dbReference>
<protein>
    <submittedName>
        <fullName evidence="3">Isochorismatase family protein</fullName>
    </submittedName>
</protein>
<sequence>MSFELDPNRTALVVIDIMKRVFSWESQPHPIQEVVSQTTRLVNAFRQAESFVVLVRVASVDGKDFLDPITDPLPSTLLPHALAEEPEDWSDILPALGSHPLDHLVTKHQWGAFFGTDLDLQLRRRNIDTIVLCGISTNIGVETTAREAYQHGYNQVFATDAMNAYSEEEHRHTCTYILPRMGRIRSTDEIVAAVSGKPEASHDQA</sequence>
<evidence type="ECO:0000259" key="2">
    <source>
        <dbReference type="Pfam" id="PF00857"/>
    </source>
</evidence>
<dbReference type="InterPro" id="IPR036380">
    <property type="entry name" value="Isochorismatase-like_sf"/>
</dbReference>